<dbReference type="InterPro" id="IPR001789">
    <property type="entry name" value="Sig_transdc_resp-reg_receiver"/>
</dbReference>
<feature type="transmembrane region" description="Helical" evidence="12">
    <location>
        <begin position="250"/>
        <end position="276"/>
    </location>
</feature>
<keyword evidence="12" id="KW-0812">Transmembrane</keyword>
<proteinExistence type="predicted"/>
<evidence type="ECO:0000256" key="11">
    <source>
        <dbReference type="PROSITE-ProRule" id="PRU00169"/>
    </source>
</evidence>
<keyword evidence="12" id="KW-1133">Transmembrane helix</keyword>
<feature type="transmembrane region" description="Helical" evidence="12">
    <location>
        <begin position="100"/>
        <end position="119"/>
    </location>
</feature>
<feature type="domain" description="Histidine kinase" evidence="13">
    <location>
        <begin position="351"/>
        <end position="576"/>
    </location>
</feature>
<evidence type="ECO:0000256" key="10">
    <source>
        <dbReference type="ARBA" id="ARBA00068150"/>
    </source>
</evidence>
<evidence type="ECO:0000256" key="8">
    <source>
        <dbReference type="ARBA" id="ARBA00023012"/>
    </source>
</evidence>
<evidence type="ECO:0000256" key="1">
    <source>
        <dbReference type="ARBA" id="ARBA00000085"/>
    </source>
</evidence>
<dbReference type="FunFam" id="3.30.565.10:FF:000010">
    <property type="entry name" value="Sensor histidine kinase RcsC"/>
    <property type="match status" value="1"/>
</dbReference>
<keyword evidence="4" id="KW-0808">Transferase</keyword>
<keyword evidence="7" id="KW-0067">ATP-binding</keyword>
<dbReference type="SMART" id="SM00448">
    <property type="entry name" value="REC"/>
    <property type="match status" value="2"/>
</dbReference>
<evidence type="ECO:0000256" key="2">
    <source>
        <dbReference type="ARBA" id="ARBA00012438"/>
    </source>
</evidence>
<feature type="transmembrane region" description="Helical" evidence="12">
    <location>
        <begin position="177"/>
        <end position="198"/>
    </location>
</feature>
<feature type="transmembrane region" description="Helical" evidence="12">
    <location>
        <begin position="218"/>
        <end position="238"/>
    </location>
</feature>
<feature type="modified residue" description="4-aspartylphosphate" evidence="11">
    <location>
        <position position="663"/>
    </location>
</feature>
<reference evidence="15 16" key="1">
    <citation type="submission" date="2019-06" db="EMBL/GenBank/DDBJ databases">
        <title>Genomic Encyclopedia of Type Strains, Phase IV (KMG-V): Genome sequencing to study the core and pangenomes of soil and plant-associated prokaryotes.</title>
        <authorList>
            <person name="Whitman W."/>
        </authorList>
    </citation>
    <scope>NUCLEOTIDE SEQUENCE [LARGE SCALE GENOMIC DNA]</scope>
    <source>
        <strain evidence="15 16">BR 11880</strain>
    </source>
</reference>
<dbReference type="InterPro" id="IPR003661">
    <property type="entry name" value="HisK_dim/P_dom"/>
</dbReference>
<dbReference type="PRINTS" id="PR00344">
    <property type="entry name" value="BCTRLSENSOR"/>
</dbReference>
<dbReference type="PROSITE" id="PS50109">
    <property type="entry name" value="HIS_KIN"/>
    <property type="match status" value="1"/>
</dbReference>
<dbReference type="Pfam" id="PF00072">
    <property type="entry name" value="Response_reg"/>
    <property type="match status" value="2"/>
</dbReference>
<dbReference type="InterPro" id="IPR003594">
    <property type="entry name" value="HATPase_dom"/>
</dbReference>
<evidence type="ECO:0000313" key="15">
    <source>
        <dbReference type="EMBL" id="TWB13953.1"/>
    </source>
</evidence>
<feature type="domain" description="Response regulatory" evidence="14">
    <location>
        <begin position="595"/>
        <end position="730"/>
    </location>
</feature>
<keyword evidence="6 15" id="KW-0418">Kinase</keyword>
<dbReference type="InterPro" id="IPR004358">
    <property type="entry name" value="Sig_transdc_His_kin-like_C"/>
</dbReference>
<dbReference type="InterPro" id="IPR033424">
    <property type="entry name" value="MASE4"/>
</dbReference>
<dbReference type="OrthoDB" id="9801651at2"/>
<dbReference type="PROSITE" id="PS50110">
    <property type="entry name" value="RESPONSE_REGULATORY"/>
    <property type="match status" value="2"/>
</dbReference>
<keyword evidence="8" id="KW-0902">Two-component regulatory system</keyword>
<dbReference type="CDD" id="cd16922">
    <property type="entry name" value="HATPase_EvgS-ArcB-TorS-like"/>
    <property type="match status" value="1"/>
</dbReference>
<evidence type="ECO:0000313" key="16">
    <source>
        <dbReference type="Proteomes" id="UP000319859"/>
    </source>
</evidence>
<protein>
    <recommendedName>
        <fullName evidence="10">Sensory/regulatory protein RpfC</fullName>
        <ecNumber evidence="2">2.7.13.3</ecNumber>
    </recommendedName>
</protein>
<dbReference type="SUPFAM" id="SSF55874">
    <property type="entry name" value="ATPase domain of HSP90 chaperone/DNA topoisomerase II/histidine kinase"/>
    <property type="match status" value="1"/>
</dbReference>
<dbReference type="InterPro" id="IPR036097">
    <property type="entry name" value="HisK_dim/P_sf"/>
</dbReference>
<gene>
    <name evidence="15" type="ORF">FBZ89_1184</name>
</gene>
<evidence type="ECO:0000256" key="6">
    <source>
        <dbReference type="ARBA" id="ARBA00022777"/>
    </source>
</evidence>
<dbReference type="Gene3D" id="3.40.50.2300">
    <property type="match status" value="2"/>
</dbReference>
<dbReference type="EC" id="2.7.13.3" evidence="2"/>
<feature type="modified residue" description="4-aspartylphosphate" evidence="11">
    <location>
        <position position="814"/>
    </location>
</feature>
<dbReference type="InterPro" id="IPR005467">
    <property type="entry name" value="His_kinase_dom"/>
</dbReference>
<dbReference type="Gene3D" id="3.30.565.10">
    <property type="entry name" value="Histidine kinase-like ATPase, C-terminal domain"/>
    <property type="match status" value="1"/>
</dbReference>
<dbReference type="Pfam" id="PF17158">
    <property type="entry name" value="MASE4"/>
    <property type="match status" value="1"/>
</dbReference>
<dbReference type="Proteomes" id="UP000319859">
    <property type="component" value="Unassembled WGS sequence"/>
</dbReference>
<dbReference type="CDD" id="cd00082">
    <property type="entry name" value="HisKA"/>
    <property type="match status" value="1"/>
</dbReference>
<evidence type="ECO:0000259" key="13">
    <source>
        <dbReference type="PROSITE" id="PS50109"/>
    </source>
</evidence>
<sequence>MTGAVQGAGGELGSSSPRPRDLAQAATLFAAPTTPSQHAAAFLVGLAMLALFLIGAMGAKTPVGNIPGLLPAYAVIILVTDLLTSFLIASQFLLSGHRALLWLVGGYAYSGVMAVLQVAALPGAFAPLDPDGTLSQSALWLYTAWHMAFPLAVLGFAQRQRQAPPPVAGDVRKMLALGVGVGAVLAAGLTLAAVLFSIDRWLPRVTLVNTYNNDMVVKVIYVAMLLINFCTPAILATVTKVRTVGHLGLLISTVALAMDTLLNGLGLARFTLGWFLARADGAIASSVVLLLLLAEMVSLYRRVHLMNGQLNAQRERLLTLTGDLDRARRTAEEARQVAERANAAKSDFLANMSHEIRTPMNGVTGMAQILLDTPLTTQQRGYAEIIRDNADALLGVINDILDISKLEAGKVSLERIQFNLDELVDGVLSILGPKARDKGLEIGALVHEGAMGMWWGDPTRVRQVLLNLVGNAIKFTAKGAVSVDIKLLGDGPTLPEQTRRLRVTVQDTGIGIDPAKAGRLFQMFEQADSSITRRFGGTGLGLAISRQLVELMGGSMGVESTPGEGSTFWFDIPLERAVAPSRTVQPLGDRLRGRRALVVDDTPVNRLILVHHLMTCGMTVDEASGGIQARNHLLRTMAVMDGTLDGACTDGGQAALPDVILIDHHMPELDGPGLAAWIRAEPRLAGVRLLLASSLEAPAMEVGARESLFDAVVPKPIRRPQLLEALAKACGLRVELAETIPPRPAAAVTPAGAPVGSLAAANKPRILVVEDNITNQTIASVLLEKAGYQVQIAEDGAQAVRACLQTRFDLVLMDVQMPVMDGIEATRRIRAVDVRVPQMPIIAMTANAMAGMREEYLAAGMDDYVSKPFKSDRFLETVGRWLAERAPQPAAEPDAATLLLEPRVLARLERTVPPTDFRALVDGIVSRGRSRLDAVLDLGATNATEALREATRDLAVMADSCGLVLLARQARLLGDSLAQPDVGAGGGADVDGQLRTLADLGHRSWDALRQRFLGVGVA</sequence>
<dbReference type="Pfam" id="PF00512">
    <property type="entry name" value="HisKA"/>
    <property type="match status" value="1"/>
</dbReference>
<evidence type="ECO:0000256" key="3">
    <source>
        <dbReference type="ARBA" id="ARBA00022553"/>
    </source>
</evidence>
<dbReference type="GO" id="GO:0005524">
    <property type="term" value="F:ATP binding"/>
    <property type="evidence" value="ECO:0007669"/>
    <property type="project" value="UniProtKB-KW"/>
</dbReference>
<dbReference type="GO" id="GO:0000155">
    <property type="term" value="F:phosphorelay sensor kinase activity"/>
    <property type="evidence" value="ECO:0007669"/>
    <property type="project" value="InterPro"/>
</dbReference>
<name>A0A560EX79_9PROT</name>
<keyword evidence="12" id="KW-0472">Membrane</keyword>
<dbReference type="FunFam" id="1.10.287.130:FF:000002">
    <property type="entry name" value="Two-component osmosensing histidine kinase"/>
    <property type="match status" value="1"/>
</dbReference>
<feature type="domain" description="Response regulatory" evidence="14">
    <location>
        <begin position="765"/>
        <end position="882"/>
    </location>
</feature>
<evidence type="ECO:0000256" key="4">
    <source>
        <dbReference type="ARBA" id="ARBA00022679"/>
    </source>
</evidence>
<comment type="caution">
    <text evidence="15">The sequence shown here is derived from an EMBL/GenBank/DDBJ whole genome shotgun (WGS) entry which is preliminary data.</text>
</comment>
<dbReference type="EMBL" id="VITN01000018">
    <property type="protein sequence ID" value="TWB13953.1"/>
    <property type="molecule type" value="Genomic_DNA"/>
</dbReference>
<dbReference type="CDD" id="cd00156">
    <property type="entry name" value="REC"/>
    <property type="match status" value="1"/>
</dbReference>
<organism evidence="15 16">
    <name type="scientific">Nitrospirillum amazonense</name>
    <dbReference type="NCBI Taxonomy" id="28077"/>
    <lineage>
        <taxon>Bacteria</taxon>
        <taxon>Pseudomonadati</taxon>
        <taxon>Pseudomonadota</taxon>
        <taxon>Alphaproteobacteria</taxon>
        <taxon>Rhodospirillales</taxon>
        <taxon>Azospirillaceae</taxon>
        <taxon>Nitrospirillum</taxon>
    </lineage>
</organism>
<dbReference type="CDD" id="cd17546">
    <property type="entry name" value="REC_hyHK_CKI1_RcsC-like"/>
    <property type="match status" value="1"/>
</dbReference>
<dbReference type="InterPro" id="IPR036890">
    <property type="entry name" value="HATPase_C_sf"/>
</dbReference>
<feature type="transmembrane region" description="Helical" evidence="12">
    <location>
        <begin position="70"/>
        <end position="88"/>
    </location>
</feature>
<evidence type="ECO:0000256" key="9">
    <source>
        <dbReference type="ARBA" id="ARBA00064003"/>
    </source>
</evidence>
<evidence type="ECO:0000259" key="14">
    <source>
        <dbReference type="PROSITE" id="PS50110"/>
    </source>
</evidence>
<dbReference type="Pfam" id="PF02518">
    <property type="entry name" value="HATPase_c"/>
    <property type="match status" value="1"/>
</dbReference>
<feature type="transmembrane region" description="Helical" evidence="12">
    <location>
        <begin position="139"/>
        <end position="157"/>
    </location>
</feature>
<dbReference type="RefSeq" id="WP_145752401.1">
    <property type="nucleotide sequence ID" value="NZ_VITN01000018.1"/>
</dbReference>
<dbReference type="PANTHER" id="PTHR45339:SF5">
    <property type="entry name" value="HISTIDINE KINASE"/>
    <property type="match status" value="1"/>
</dbReference>
<keyword evidence="3 11" id="KW-0597">Phosphoprotein</keyword>
<dbReference type="SUPFAM" id="SSF52172">
    <property type="entry name" value="CheY-like"/>
    <property type="match status" value="2"/>
</dbReference>
<dbReference type="InterPro" id="IPR011006">
    <property type="entry name" value="CheY-like_superfamily"/>
</dbReference>
<dbReference type="PANTHER" id="PTHR45339">
    <property type="entry name" value="HYBRID SIGNAL TRANSDUCTION HISTIDINE KINASE J"/>
    <property type="match status" value="1"/>
</dbReference>
<accession>A0A560EX79</accession>
<keyword evidence="5" id="KW-0547">Nucleotide-binding</keyword>
<evidence type="ECO:0000256" key="7">
    <source>
        <dbReference type="ARBA" id="ARBA00022840"/>
    </source>
</evidence>
<dbReference type="SUPFAM" id="SSF47384">
    <property type="entry name" value="Homodimeric domain of signal transducing histidine kinase"/>
    <property type="match status" value="1"/>
</dbReference>
<comment type="subunit">
    <text evidence="9">At low DSF concentrations, interacts with RpfF.</text>
</comment>
<dbReference type="SMART" id="SM00388">
    <property type="entry name" value="HisKA"/>
    <property type="match status" value="1"/>
</dbReference>
<feature type="transmembrane region" description="Helical" evidence="12">
    <location>
        <begin position="39"/>
        <end position="58"/>
    </location>
</feature>
<dbReference type="SMART" id="SM00387">
    <property type="entry name" value="HATPase_c"/>
    <property type="match status" value="1"/>
</dbReference>
<dbReference type="Gene3D" id="1.10.287.130">
    <property type="match status" value="1"/>
</dbReference>
<comment type="catalytic activity">
    <reaction evidence="1">
        <text>ATP + protein L-histidine = ADP + protein N-phospho-L-histidine.</text>
        <dbReference type="EC" id="2.7.13.3"/>
    </reaction>
</comment>
<evidence type="ECO:0000256" key="5">
    <source>
        <dbReference type="ARBA" id="ARBA00022741"/>
    </source>
</evidence>
<evidence type="ECO:0000256" key="12">
    <source>
        <dbReference type="SAM" id="Phobius"/>
    </source>
</evidence>
<dbReference type="AlphaFoldDB" id="A0A560EX79"/>